<dbReference type="InterPro" id="IPR011726">
    <property type="entry name" value="KdpF"/>
</dbReference>
<dbReference type="Proteomes" id="UP001243846">
    <property type="component" value="Unassembled WGS sequence"/>
</dbReference>
<keyword evidence="1" id="KW-0812">Transmembrane</keyword>
<accession>A0ABT8D6K5</accession>
<comment type="caution">
    <text evidence="2">The sequence shown here is derived from an EMBL/GenBank/DDBJ whole genome shotgun (WGS) entry which is preliminary data.</text>
</comment>
<feature type="transmembrane region" description="Helical" evidence="1">
    <location>
        <begin position="6"/>
        <end position="25"/>
    </location>
</feature>
<sequence>MTLDLVLGGALALALLVYFLFALLAPERF</sequence>
<name>A0ABT8D6K5_9RHOB</name>
<organism evidence="2 3">
    <name type="scientific">Paracoccus cavernae</name>
    <dbReference type="NCBI Taxonomy" id="1571207"/>
    <lineage>
        <taxon>Bacteria</taxon>
        <taxon>Pseudomonadati</taxon>
        <taxon>Pseudomonadota</taxon>
        <taxon>Alphaproteobacteria</taxon>
        <taxon>Rhodobacterales</taxon>
        <taxon>Paracoccaceae</taxon>
        <taxon>Paracoccus</taxon>
    </lineage>
</organism>
<dbReference type="Pfam" id="PF09604">
    <property type="entry name" value="Potass_KdpF"/>
    <property type="match status" value="1"/>
</dbReference>
<proteinExistence type="predicted"/>
<dbReference type="EMBL" id="JAUFRC010000001">
    <property type="protein sequence ID" value="MDN3711447.1"/>
    <property type="molecule type" value="Genomic_DNA"/>
</dbReference>
<evidence type="ECO:0000313" key="2">
    <source>
        <dbReference type="EMBL" id="MDN3711447.1"/>
    </source>
</evidence>
<dbReference type="RefSeq" id="WP_377687208.1">
    <property type="nucleotide sequence ID" value="NZ_JBHMDZ010000043.1"/>
</dbReference>
<evidence type="ECO:0000256" key="1">
    <source>
        <dbReference type="SAM" id="Phobius"/>
    </source>
</evidence>
<reference evidence="3" key="1">
    <citation type="journal article" date="2019" name="Int. J. Syst. Evol. Microbiol.">
        <title>The Global Catalogue of Microorganisms (GCM) 10K type strain sequencing project: providing services to taxonomists for standard genome sequencing and annotation.</title>
        <authorList>
            <consortium name="The Broad Institute Genomics Platform"/>
            <consortium name="The Broad Institute Genome Sequencing Center for Infectious Disease"/>
            <person name="Wu L."/>
            <person name="Ma J."/>
        </authorList>
    </citation>
    <scope>NUCLEOTIDE SEQUENCE [LARGE SCALE GENOMIC DNA]</scope>
    <source>
        <strain evidence="3">CECT 8482</strain>
    </source>
</reference>
<keyword evidence="1" id="KW-0472">Membrane</keyword>
<evidence type="ECO:0000313" key="3">
    <source>
        <dbReference type="Proteomes" id="UP001243846"/>
    </source>
</evidence>
<protein>
    <submittedName>
        <fullName evidence="2">Potassium-transporting ATPase subunit F</fullName>
    </submittedName>
</protein>
<keyword evidence="3" id="KW-1185">Reference proteome</keyword>
<keyword evidence="1" id="KW-1133">Transmembrane helix</keyword>
<gene>
    <name evidence="2" type="ORF">QWZ10_05810</name>
</gene>